<evidence type="ECO:0000313" key="3">
    <source>
        <dbReference type="EMBL" id="MBS7456863.1"/>
    </source>
</evidence>
<reference evidence="3 4" key="1">
    <citation type="journal article" date="2021" name="Microbiol. Resour. Announc.">
        <title>Draft Genome Sequence of Coralloluteibacterium stylophorae LMG 29479T.</title>
        <authorList>
            <person name="Karlyshev A.V."/>
            <person name="Kudryashova E.B."/>
            <person name="Ariskina E.V."/>
            <person name="Conroy A.P."/>
            <person name="Abidueva E.Y."/>
        </authorList>
    </citation>
    <scope>NUCLEOTIDE SEQUENCE [LARGE SCALE GENOMIC DNA]</scope>
    <source>
        <strain evidence="3 4">LMG 29479</strain>
    </source>
</reference>
<evidence type="ECO:0000313" key="4">
    <source>
        <dbReference type="Proteomes" id="UP000675747"/>
    </source>
</evidence>
<dbReference type="EMBL" id="JAGQFT020000004">
    <property type="protein sequence ID" value="MBS7456863.1"/>
    <property type="molecule type" value="Genomic_DNA"/>
</dbReference>
<comment type="caution">
    <text evidence="2">The sequence shown here is derived from an EMBL/GenBank/DDBJ whole genome shotgun (WGS) entry which is preliminary data.</text>
</comment>
<dbReference type="RefSeq" id="WP_211924987.1">
    <property type="nucleotide sequence ID" value="NZ_JAGQFT020000004.1"/>
</dbReference>
<organism evidence="2">
    <name type="scientific">Coralloluteibacterium stylophorae</name>
    <dbReference type="NCBI Taxonomy" id="1776034"/>
    <lineage>
        <taxon>Bacteria</taxon>
        <taxon>Pseudomonadati</taxon>
        <taxon>Pseudomonadota</taxon>
        <taxon>Gammaproteobacteria</taxon>
        <taxon>Lysobacterales</taxon>
        <taxon>Lysobacteraceae</taxon>
        <taxon>Coralloluteibacterium</taxon>
    </lineage>
</organism>
<feature type="transmembrane region" description="Helical" evidence="1">
    <location>
        <begin position="41"/>
        <end position="63"/>
    </location>
</feature>
<keyword evidence="1" id="KW-0472">Membrane</keyword>
<keyword evidence="1" id="KW-0812">Transmembrane</keyword>
<keyword evidence="4" id="KW-1185">Reference proteome</keyword>
<gene>
    <name evidence="2" type="ORF">KB893_00575</name>
    <name evidence="3" type="ORF">KB893_006920</name>
</gene>
<dbReference type="Proteomes" id="UP000675747">
    <property type="component" value="Unassembled WGS sequence"/>
</dbReference>
<keyword evidence="1" id="KW-1133">Transmembrane helix</keyword>
<reference evidence="2" key="2">
    <citation type="submission" date="2021-04" db="EMBL/GenBank/DDBJ databases">
        <authorList>
            <person name="Karlyshev A.V."/>
        </authorList>
    </citation>
    <scope>NUCLEOTIDE SEQUENCE</scope>
    <source>
        <strain evidence="2">LMG 29479</strain>
    </source>
</reference>
<dbReference type="AlphaFoldDB" id="A0A8J7VQK3"/>
<accession>A0A8J7VQK3</accession>
<dbReference type="EMBL" id="JAGQFT010000002">
    <property type="protein sequence ID" value="MBR0561017.1"/>
    <property type="molecule type" value="Genomic_DNA"/>
</dbReference>
<name>A0A8J7VQK3_9GAMM</name>
<protein>
    <submittedName>
        <fullName evidence="2">Uncharacterized protein</fullName>
    </submittedName>
</protein>
<evidence type="ECO:0000256" key="1">
    <source>
        <dbReference type="SAM" id="Phobius"/>
    </source>
</evidence>
<proteinExistence type="predicted"/>
<evidence type="ECO:0000313" key="2">
    <source>
        <dbReference type="EMBL" id="MBR0561017.1"/>
    </source>
</evidence>
<sequence length="79" mass="8048">MAPTTSTPSAPASPVQPHVLSLRAQAGRASLHADLSISTSGLWAVAGLVSGILLSTAVIVAVATRKLPDDTLPPRLRRG</sequence>